<gene>
    <name evidence="2" type="ORF">LK09_12125</name>
</gene>
<proteinExistence type="predicted"/>
<evidence type="ECO:0000313" key="3">
    <source>
        <dbReference type="Proteomes" id="UP000031030"/>
    </source>
</evidence>
<protein>
    <submittedName>
        <fullName evidence="2">Uncharacterized protein</fullName>
    </submittedName>
</protein>
<feature type="region of interest" description="Disordered" evidence="1">
    <location>
        <begin position="1"/>
        <end position="21"/>
    </location>
</feature>
<dbReference type="EMBL" id="JTDK01000010">
    <property type="protein sequence ID" value="KHK97490.1"/>
    <property type="molecule type" value="Genomic_DNA"/>
</dbReference>
<evidence type="ECO:0000256" key="1">
    <source>
        <dbReference type="SAM" id="MobiDB-lite"/>
    </source>
</evidence>
<organism evidence="2 3">
    <name type="scientific">Microbacterium mangrovi</name>
    <dbReference type="NCBI Taxonomy" id="1348253"/>
    <lineage>
        <taxon>Bacteria</taxon>
        <taxon>Bacillati</taxon>
        <taxon>Actinomycetota</taxon>
        <taxon>Actinomycetes</taxon>
        <taxon>Micrococcales</taxon>
        <taxon>Microbacteriaceae</taxon>
        <taxon>Microbacterium</taxon>
    </lineage>
</organism>
<name>A0A0B2A366_9MICO</name>
<accession>A0A0B2A366</accession>
<dbReference type="Proteomes" id="UP000031030">
    <property type="component" value="Unassembled WGS sequence"/>
</dbReference>
<keyword evidence="3" id="KW-1185">Reference proteome</keyword>
<dbReference type="RefSeq" id="WP_039399546.1">
    <property type="nucleotide sequence ID" value="NZ_JTDK01000010.1"/>
</dbReference>
<comment type="caution">
    <text evidence="2">The sequence shown here is derived from an EMBL/GenBank/DDBJ whole genome shotgun (WGS) entry which is preliminary data.</text>
</comment>
<dbReference type="STRING" id="1348253.LK09_12125"/>
<sequence>MMHTIESAAPVREHDDTLSLPDTGRLTAVAHDERLSLAERAHLRLALWLLLSGARRASTALDRDAHRRRVAEARAAQARTHDELHRAFLRS</sequence>
<evidence type="ECO:0000313" key="2">
    <source>
        <dbReference type="EMBL" id="KHK97490.1"/>
    </source>
</evidence>
<dbReference type="AlphaFoldDB" id="A0A0B2A366"/>
<reference evidence="2 3" key="1">
    <citation type="submission" date="2014-11" db="EMBL/GenBank/DDBJ databases">
        <title>Genome sequence of Microbacterium mangrovi MUSC 115(T).</title>
        <authorList>
            <person name="Lee L.-H."/>
        </authorList>
    </citation>
    <scope>NUCLEOTIDE SEQUENCE [LARGE SCALE GENOMIC DNA]</scope>
    <source>
        <strain evidence="2 3">MUSC 115</strain>
    </source>
</reference>